<feature type="region of interest" description="Disordered" evidence="1">
    <location>
        <begin position="8"/>
        <end position="41"/>
    </location>
</feature>
<feature type="compositionally biased region" description="Polar residues" evidence="1">
    <location>
        <begin position="255"/>
        <end position="272"/>
    </location>
</feature>
<comment type="caution">
    <text evidence="2">The sequence shown here is derived from an EMBL/GenBank/DDBJ whole genome shotgun (WGS) entry which is preliminary data.</text>
</comment>
<protein>
    <submittedName>
        <fullName evidence="2">Uncharacterized protein</fullName>
    </submittedName>
</protein>
<name>A0ABW3VNC9_9PSEU</name>
<gene>
    <name evidence="2" type="ORF">ACFQ34_23060</name>
</gene>
<dbReference type="Proteomes" id="UP001597182">
    <property type="component" value="Unassembled WGS sequence"/>
</dbReference>
<evidence type="ECO:0000256" key="1">
    <source>
        <dbReference type="SAM" id="MobiDB-lite"/>
    </source>
</evidence>
<feature type="region of interest" description="Disordered" evidence="1">
    <location>
        <begin position="189"/>
        <end position="272"/>
    </location>
</feature>
<feature type="compositionally biased region" description="Low complexity" evidence="1">
    <location>
        <begin position="189"/>
        <end position="207"/>
    </location>
</feature>
<organism evidence="2 3">
    <name type="scientific">Pseudonocardia benzenivorans</name>
    <dbReference type="NCBI Taxonomy" id="228005"/>
    <lineage>
        <taxon>Bacteria</taxon>
        <taxon>Bacillati</taxon>
        <taxon>Actinomycetota</taxon>
        <taxon>Actinomycetes</taxon>
        <taxon>Pseudonocardiales</taxon>
        <taxon>Pseudonocardiaceae</taxon>
        <taxon>Pseudonocardia</taxon>
    </lineage>
</organism>
<reference evidence="3" key="1">
    <citation type="journal article" date="2019" name="Int. J. Syst. Evol. Microbiol.">
        <title>The Global Catalogue of Microorganisms (GCM) 10K type strain sequencing project: providing services to taxonomists for standard genome sequencing and annotation.</title>
        <authorList>
            <consortium name="The Broad Institute Genomics Platform"/>
            <consortium name="The Broad Institute Genome Sequencing Center for Infectious Disease"/>
            <person name="Wu L."/>
            <person name="Ma J."/>
        </authorList>
    </citation>
    <scope>NUCLEOTIDE SEQUENCE [LARGE SCALE GENOMIC DNA]</scope>
    <source>
        <strain evidence="3">CCUG 49018</strain>
    </source>
</reference>
<sequence length="272" mass="28355">MKLLLAIAGPSPSTHTSTAQAGHCEDQAPDNTPQRVRRPHGNSVIAVGNYVIATPTRAGNFMIADTTRPSGPSASCAASPSSARLSFDATLWNNRIQVGYELQVSGLQGSPVTGSRAQLLESKPHGLAVRMENRVAGLDKSRADAENAVQSAHEEISRAEAQLDAPCPHAAALEEARHVARDLDRQMTEWAAEQEPSPAEPAAGERPTVAEAPGSGLLHPAARAAATLAPPPVSEPRHTAGPAPTNAYAGPVPSPQTANSLRHSGTDLSSRR</sequence>
<accession>A0ABW3VNC9</accession>
<evidence type="ECO:0000313" key="2">
    <source>
        <dbReference type="EMBL" id="MFD1236181.1"/>
    </source>
</evidence>
<dbReference type="EMBL" id="JBHTMB010000208">
    <property type="protein sequence ID" value="MFD1236181.1"/>
    <property type="molecule type" value="Genomic_DNA"/>
</dbReference>
<keyword evidence="3" id="KW-1185">Reference proteome</keyword>
<dbReference type="RefSeq" id="WP_346094505.1">
    <property type="nucleotide sequence ID" value="NZ_BAABKS010000100.1"/>
</dbReference>
<proteinExistence type="predicted"/>
<feature type="compositionally biased region" description="Polar residues" evidence="1">
    <location>
        <begin position="11"/>
        <end position="20"/>
    </location>
</feature>
<evidence type="ECO:0000313" key="3">
    <source>
        <dbReference type="Proteomes" id="UP001597182"/>
    </source>
</evidence>